<dbReference type="AlphaFoldDB" id="A0A0G1JZZ3"/>
<evidence type="ECO:0000313" key="1">
    <source>
        <dbReference type="EMBL" id="KKT49467.1"/>
    </source>
</evidence>
<dbReference type="STRING" id="1618392.UW41_C0006G0035"/>
<organism evidence="1 2">
    <name type="scientific">Candidatus Collierbacteria bacterium GW2011_GWC2_44_18</name>
    <dbReference type="NCBI Taxonomy" id="1618392"/>
    <lineage>
        <taxon>Bacteria</taxon>
        <taxon>Candidatus Collieribacteriota</taxon>
    </lineage>
</organism>
<name>A0A0G1JZZ3_9BACT</name>
<sequence>MTKNRFGTFDDIEISTLLAGLCLLLENHAETRRLFDKDFICRADKLIALGRELAVVYKEIYDEQD</sequence>
<reference evidence="1 2" key="1">
    <citation type="journal article" date="2015" name="Nature">
        <title>rRNA introns, odd ribosomes, and small enigmatic genomes across a large radiation of phyla.</title>
        <authorList>
            <person name="Brown C.T."/>
            <person name="Hug L.A."/>
            <person name="Thomas B.C."/>
            <person name="Sharon I."/>
            <person name="Castelle C.J."/>
            <person name="Singh A."/>
            <person name="Wilkins M.J."/>
            <person name="Williams K.H."/>
            <person name="Banfield J.F."/>
        </authorList>
    </citation>
    <scope>NUCLEOTIDE SEQUENCE [LARGE SCALE GENOMIC DNA]</scope>
</reference>
<dbReference type="Proteomes" id="UP000034172">
    <property type="component" value="Unassembled WGS sequence"/>
</dbReference>
<comment type="caution">
    <text evidence="1">The sequence shown here is derived from an EMBL/GenBank/DDBJ whole genome shotgun (WGS) entry which is preliminary data.</text>
</comment>
<evidence type="ECO:0000313" key="2">
    <source>
        <dbReference type="Proteomes" id="UP000034172"/>
    </source>
</evidence>
<protein>
    <submittedName>
        <fullName evidence="1">Uncharacterized protein</fullName>
    </submittedName>
</protein>
<dbReference type="EMBL" id="LCIE01000006">
    <property type="protein sequence ID" value="KKT49467.1"/>
    <property type="molecule type" value="Genomic_DNA"/>
</dbReference>
<accession>A0A0G1JZZ3</accession>
<gene>
    <name evidence="1" type="ORF">UW41_C0006G0035</name>
</gene>
<proteinExistence type="predicted"/>